<reference evidence="2 3" key="1">
    <citation type="submission" date="2014-02" db="EMBL/GenBank/DDBJ databases">
        <authorList>
            <person name="Young C.-C."/>
            <person name="Hameed A."/>
            <person name="Huang H.-C."/>
            <person name="Shahina M."/>
        </authorList>
    </citation>
    <scope>NUCLEOTIDE SEQUENCE [LARGE SCALE GENOMIC DNA]</scope>
    <source>
        <strain evidence="2 3">CC-SAMT-1</strain>
    </source>
</reference>
<dbReference type="Gene3D" id="3.40.50.1110">
    <property type="entry name" value="SGNH hydrolase"/>
    <property type="match status" value="1"/>
</dbReference>
<dbReference type="InterPro" id="IPR051532">
    <property type="entry name" value="Ester_Hydrolysis_Enzymes"/>
</dbReference>
<evidence type="ECO:0000259" key="1">
    <source>
        <dbReference type="Pfam" id="PF13472"/>
    </source>
</evidence>
<protein>
    <recommendedName>
        <fullName evidence="1">SGNH hydrolase-type esterase domain-containing protein</fullName>
    </recommendedName>
</protein>
<keyword evidence="3" id="KW-1185">Reference proteome</keyword>
<dbReference type="PANTHER" id="PTHR30383:SF29">
    <property type="entry name" value="SGNH HYDROLASE-TYPE ESTERASE DOMAIN-CONTAINING PROTEIN"/>
    <property type="match status" value="1"/>
</dbReference>
<dbReference type="GO" id="GO:0016788">
    <property type="term" value="F:hydrolase activity, acting on ester bonds"/>
    <property type="evidence" value="ECO:0007669"/>
    <property type="project" value="UniProtKB-ARBA"/>
</dbReference>
<dbReference type="Pfam" id="PF13472">
    <property type="entry name" value="Lipase_GDSL_2"/>
    <property type="match status" value="1"/>
</dbReference>
<evidence type="ECO:0000313" key="3">
    <source>
        <dbReference type="Proteomes" id="UP000032229"/>
    </source>
</evidence>
<feature type="domain" description="SGNH hydrolase-type esterase" evidence="1">
    <location>
        <begin position="255"/>
        <end position="399"/>
    </location>
</feature>
<dbReference type="InterPro" id="IPR036514">
    <property type="entry name" value="SGNH_hydro_sf"/>
</dbReference>
<dbReference type="EMBL" id="CP007202">
    <property type="protein sequence ID" value="AJR04852.1"/>
    <property type="molecule type" value="Genomic_DNA"/>
</dbReference>
<name>A0A0C5WF63_9FLAO</name>
<dbReference type="KEGG" id="sze:AW14_07140"/>
<dbReference type="PANTHER" id="PTHR30383">
    <property type="entry name" value="THIOESTERASE 1/PROTEASE 1/LYSOPHOSPHOLIPASE L1"/>
    <property type="match status" value="1"/>
</dbReference>
<gene>
    <name evidence="2" type="ORF">AW14_07140</name>
</gene>
<dbReference type="AlphaFoldDB" id="A0A0C5WF63"/>
<dbReference type="RefSeq" id="WP_044638152.1">
    <property type="nucleotide sequence ID" value="NZ_CP007202.1"/>
</dbReference>
<dbReference type="HOGENOM" id="CLU_026695_1_0_10"/>
<evidence type="ECO:0000313" key="2">
    <source>
        <dbReference type="EMBL" id="AJR04852.1"/>
    </source>
</evidence>
<dbReference type="SUPFAM" id="SSF52266">
    <property type="entry name" value="SGNH hydrolase"/>
    <property type="match status" value="1"/>
</dbReference>
<dbReference type="OrthoDB" id="9764375at2"/>
<dbReference type="Gene3D" id="2.60.120.1360">
    <property type="match status" value="1"/>
</dbReference>
<dbReference type="InterPro" id="IPR013830">
    <property type="entry name" value="SGNH_hydro"/>
</dbReference>
<sequence length="432" mass="50550">MKHLLIAFFILMNFHFCLAQHYVLDSIKPTLGHLINFEANRLHYVNESPQFKVMFEKLNRIYNGAPEKFHIFHIGGSHIQADIYSNKLRTYFHNSGLNMQGQRGFVFPYHLAHTNNPINYRIEADKSKWTGYRCSISKDSIAWGLAGITAAFREKADTIYIKSNYRNYTKNKYDFNKLRIFCNTWKDDYQLKFLDSTLVASESINKASFYKEYQLTKTLDSVAVAITLKDTTTVNPEFLFMGLEYMNDNPGIEYTSIGVNGASFNKYNRCAFFENQFNLYKPDLFIISIGTNDAYMPPADFNADEFRLNYEAFIWMIQRNNPDCAILLTVPNDDYYKRKKPNPNTKIQEQIILELGQKYHMAVWNLFDIMGGLGSSNKWYKNKLMPKDRIHFTYLGYDIKADLFLEAFVEAWATSTYQNPEILMHNFKTLDE</sequence>
<accession>A0A0C5WF63</accession>
<organism evidence="2 3">
    <name type="scientific">Siansivirga zeaxanthinifaciens CC-SAMT-1</name>
    <dbReference type="NCBI Taxonomy" id="1454006"/>
    <lineage>
        <taxon>Bacteria</taxon>
        <taxon>Pseudomonadati</taxon>
        <taxon>Bacteroidota</taxon>
        <taxon>Flavobacteriia</taxon>
        <taxon>Flavobacteriales</taxon>
        <taxon>Flavobacteriaceae</taxon>
        <taxon>Siansivirga</taxon>
    </lineage>
</organism>
<proteinExistence type="predicted"/>
<dbReference type="STRING" id="1454006.AW14_07140"/>
<dbReference type="Proteomes" id="UP000032229">
    <property type="component" value="Chromosome"/>
</dbReference>